<organism evidence="1">
    <name type="scientific">uncultured Acidimicrobiales bacterium</name>
    <dbReference type="NCBI Taxonomy" id="310071"/>
    <lineage>
        <taxon>Bacteria</taxon>
        <taxon>Bacillati</taxon>
        <taxon>Actinomycetota</taxon>
        <taxon>Acidimicrobiia</taxon>
        <taxon>Acidimicrobiales</taxon>
        <taxon>environmental samples</taxon>
    </lineage>
</organism>
<evidence type="ECO:0008006" key="2">
    <source>
        <dbReference type="Google" id="ProtNLM"/>
    </source>
</evidence>
<reference evidence="1" key="1">
    <citation type="submission" date="2020-02" db="EMBL/GenBank/DDBJ databases">
        <authorList>
            <person name="Meier V. D."/>
        </authorList>
    </citation>
    <scope>NUCLEOTIDE SEQUENCE</scope>
    <source>
        <strain evidence="1">AVDCRST_MAG50</strain>
    </source>
</reference>
<dbReference type="EMBL" id="CADCTF010000053">
    <property type="protein sequence ID" value="CAA9228162.1"/>
    <property type="molecule type" value="Genomic_DNA"/>
</dbReference>
<proteinExistence type="predicted"/>
<name>A0A6J4HLY5_9ACTN</name>
<protein>
    <recommendedName>
        <fullName evidence="2">Phosphoglycerate mutase</fullName>
    </recommendedName>
</protein>
<dbReference type="AlphaFoldDB" id="A0A6J4HLY5"/>
<gene>
    <name evidence="1" type="ORF">AVDCRST_MAG50-1629</name>
</gene>
<sequence>MRGEWTGQPAELLGWRDRVVDALLALETDTVVMSHFVAINVAVGHAMADARVVSCSPDNCSVTELRNDGGQLQVVELGGQAVTAVR</sequence>
<accession>A0A6J4HLY5</accession>
<evidence type="ECO:0000313" key="1">
    <source>
        <dbReference type="EMBL" id="CAA9228162.1"/>
    </source>
</evidence>